<accession>A0AAV2M509</accession>
<dbReference type="InterPro" id="IPR017907">
    <property type="entry name" value="Znf_RING_CS"/>
</dbReference>
<reference evidence="8 9" key="1">
    <citation type="submission" date="2024-04" db="EMBL/GenBank/DDBJ databases">
        <authorList>
            <person name="Waldvogel A.-M."/>
            <person name="Schoenle A."/>
        </authorList>
    </citation>
    <scope>NUCLEOTIDE SEQUENCE [LARGE SCALE GENOMIC DNA]</scope>
</reference>
<dbReference type="InterPro" id="IPR013083">
    <property type="entry name" value="Znf_RING/FYVE/PHD"/>
</dbReference>
<evidence type="ECO:0000313" key="9">
    <source>
        <dbReference type="Proteomes" id="UP001497482"/>
    </source>
</evidence>
<dbReference type="EMBL" id="OZ035828">
    <property type="protein sequence ID" value="CAL1608389.1"/>
    <property type="molecule type" value="Genomic_DNA"/>
</dbReference>
<organism evidence="8 9">
    <name type="scientific">Knipowitschia caucasica</name>
    <name type="common">Caucasian dwarf goby</name>
    <name type="synonym">Pomatoschistus caucasicus</name>
    <dbReference type="NCBI Taxonomy" id="637954"/>
    <lineage>
        <taxon>Eukaryota</taxon>
        <taxon>Metazoa</taxon>
        <taxon>Chordata</taxon>
        <taxon>Craniata</taxon>
        <taxon>Vertebrata</taxon>
        <taxon>Euteleostomi</taxon>
        <taxon>Actinopterygii</taxon>
        <taxon>Neopterygii</taxon>
        <taxon>Teleostei</taxon>
        <taxon>Neoteleostei</taxon>
        <taxon>Acanthomorphata</taxon>
        <taxon>Gobiaria</taxon>
        <taxon>Gobiiformes</taxon>
        <taxon>Gobioidei</taxon>
        <taxon>Gobiidae</taxon>
        <taxon>Gobiinae</taxon>
        <taxon>Knipowitschia</taxon>
    </lineage>
</organism>
<proteinExistence type="inferred from homology"/>
<comment type="similarity">
    <text evidence="1">Belongs to the TRIM/RBCC family.</text>
</comment>
<evidence type="ECO:0000313" key="8">
    <source>
        <dbReference type="EMBL" id="CAL1608389.1"/>
    </source>
</evidence>
<evidence type="ECO:0000256" key="4">
    <source>
        <dbReference type="ARBA" id="ARBA00022833"/>
    </source>
</evidence>
<dbReference type="Pfam" id="PF00097">
    <property type="entry name" value="zf-C3HC4"/>
    <property type="match status" value="1"/>
</dbReference>
<evidence type="ECO:0000256" key="2">
    <source>
        <dbReference type="ARBA" id="ARBA00022723"/>
    </source>
</evidence>
<feature type="coiled-coil region" evidence="6">
    <location>
        <begin position="95"/>
        <end position="129"/>
    </location>
</feature>
<protein>
    <recommendedName>
        <fullName evidence="7">RING-type domain-containing protein</fullName>
    </recommendedName>
</protein>
<sequence length="276" mass="31522">MAEQLVAMEDSLTCPICLQTFKEPLTLDCHHNFCSDCLQGFWDQRPIMDCPTCRSISPEEEIVVNFALKQPCIPAGGKPESNVRSGACPSHPQTETELKQQLKSQLQSLKRSREQAQTLEQAYREYQQHAHAQAQLCENTITAQFQRLHCFLKDEEELRLFELRLEQNSKAQRLDRELATVTHRLASLQKHIQQLEKQLQKNTEDFLVCHSPAQSHTEPTQPLPSLGPNLLIDQAKVLGNLGFRVWRKMRSVVEFSPVVLDPNTAHSKLQVSEDMS</sequence>
<keyword evidence="6" id="KW-0175">Coiled coil</keyword>
<dbReference type="AlphaFoldDB" id="A0AAV2M509"/>
<feature type="coiled-coil region" evidence="6">
    <location>
        <begin position="171"/>
        <end position="205"/>
    </location>
</feature>
<dbReference type="GO" id="GO:0008270">
    <property type="term" value="F:zinc ion binding"/>
    <property type="evidence" value="ECO:0007669"/>
    <property type="project" value="UniProtKB-KW"/>
</dbReference>
<keyword evidence="4" id="KW-0862">Zinc</keyword>
<dbReference type="PANTHER" id="PTHR24103">
    <property type="entry name" value="E3 UBIQUITIN-PROTEIN LIGASE TRIM"/>
    <property type="match status" value="1"/>
</dbReference>
<dbReference type="SUPFAM" id="SSF57850">
    <property type="entry name" value="RING/U-box"/>
    <property type="match status" value="1"/>
</dbReference>
<dbReference type="InterPro" id="IPR050143">
    <property type="entry name" value="TRIM/RBCC"/>
</dbReference>
<dbReference type="SMART" id="SM00184">
    <property type="entry name" value="RING"/>
    <property type="match status" value="1"/>
</dbReference>
<evidence type="ECO:0000256" key="5">
    <source>
        <dbReference type="PROSITE-ProRule" id="PRU00175"/>
    </source>
</evidence>
<dbReference type="Gene3D" id="3.30.40.10">
    <property type="entry name" value="Zinc/RING finger domain, C3HC4 (zinc finger)"/>
    <property type="match status" value="1"/>
</dbReference>
<keyword evidence="3 5" id="KW-0863">Zinc-finger</keyword>
<feature type="domain" description="RING-type" evidence="7">
    <location>
        <begin position="14"/>
        <end position="54"/>
    </location>
</feature>
<keyword evidence="9" id="KW-1185">Reference proteome</keyword>
<evidence type="ECO:0000256" key="6">
    <source>
        <dbReference type="SAM" id="Coils"/>
    </source>
</evidence>
<evidence type="ECO:0000256" key="3">
    <source>
        <dbReference type="ARBA" id="ARBA00022771"/>
    </source>
</evidence>
<evidence type="ECO:0000259" key="7">
    <source>
        <dbReference type="PROSITE" id="PS50089"/>
    </source>
</evidence>
<dbReference type="InterPro" id="IPR018957">
    <property type="entry name" value="Znf_C3HC4_RING-type"/>
</dbReference>
<dbReference type="PROSITE" id="PS50089">
    <property type="entry name" value="ZF_RING_2"/>
    <property type="match status" value="1"/>
</dbReference>
<dbReference type="InterPro" id="IPR001841">
    <property type="entry name" value="Znf_RING"/>
</dbReference>
<keyword evidence="2" id="KW-0479">Metal-binding</keyword>
<gene>
    <name evidence="8" type="ORF">KC01_LOCUS35329</name>
</gene>
<name>A0AAV2M509_KNICA</name>
<dbReference type="PROSITE" id="PS00518">
    <property type="entry name" value="ZF_RING_1"/>
    <property type="match status" value="1"/>
</dbReference>
<evidence type="ECO:0000256" key="1">
    <source>
        <dbReference type="ARBA" id="ARBA00008518"/>
    </source>
</evidence>
<dbReference type="Proteomes" id="UP001497482">
    <property type="component" value="Chromosome 6"/>
</dbReference>